<reference evidence="2" key="2">
    <citation type="submission" date="2025-09" db="UniProtKB">
        <authorList>
            <consortium name="Ensembl"/>
        </authorList>
    </citation>
    <scope>IDENTIFICATION</scope>
</reference>
<reference evidence="2" key="1">
    <citation type="submission" date="2025-08" db="UniProtKB">
        <authorList>
            <consortium name="Ensembl"/>
        </authorList>
    </citation>
    <scope>IDENTIFICATION</scope>
</reference>
<protein>
    <submittedName>
        <fullName evidence="2">Uncharacterized protein</fullName>
    </submittedName>
</protein>
<evidence type="ECO:0000313" key="2">
    <source>
        <dbReference type="Ensembl" id="ENSSCAP00000016941.1"/>
    </source>
</evidence>
<dbReference type="Proteomes" id="UP000694409">
    <property type="component" value="Unassembled WGS sequence"/>
</dbReference>
<organism evidence="2 3">
    <name type="scientific">Serinus canaria</name>
    <name type="common">Island canary</name>
    <name type="synonym">Fringilla canaria</name>
    <dbReference type="NCBI Taxonomy" id="9135"/>
    <lineage>
        <taxon>Eukaryota</taxon>
        <taxon>Metazoa</taxon>
        <taxon>Chordata</taxon>
        <taxon>Craniata</taxon>
        <taxon>Vertebrata</taxon>
        <taxon>Euteleostomi</taxon>
        <taxon>Archelosauria</taxon>
        <taxon>Archosauria</taxon>
        <taxon>Dinosauria</taxon>
        <taxon>Saurischia</taxon>
        <taxon>Theropoda</taxon>
        <taxon>Coelurosauria</taxon>
        <taxon>Aves</taxon>
        <taxon>Neognathae</taxon>
        <taxon>Neoaves</taxon>
        <taxon>Telluraves</taxon>
        <taxon>Australaves</taxon>
        <taxon>Passeriformes</taxon>
        <taxon>Passeroidea</taxon>
        <taxon>Fringillidae</taxon>
        <taxon>Carduelinae</taxon>
        <taxon>Serinus</taxon>
    </lineage>
</organism>
<dbReference type="AlphaFoldDB" id="A0A8C9NEC2"/>
<proteinExistence type="predicted"/>
<dbReference type="Ensembl" id="ENSSCAT00000018976.1">
    <property type="protein sequence ID" value="ENSSCAP00000016941.1"/>
    <property type="gene ID" value="ENSSCAG00000012319.1"/>
</dbReference>
<name>A0A8C9NEC2_SERCA</name>
<keyword evidence="3" id="KW-1185">Reference proteome</keyword>
<evidence type="ECO:0000313" key="3">
    <source>
        <dbReference type="Proteomes" id="UP000694409"/>
    </source>
</evidence>
<feature type="region of interest" description="Disordered" evidence="1">
    <location>
        <begin position="1"/>
        <end position="24"/>
    </location>
</feature>
<evidence type="ECO:0000256" key="1">
    <source>
        <dbReference type="SAM" id="MobiDB-lite"/>
    </source>
</evidence>
<sequence length="64" mass="7448">QVPRNHIHGPKTLLTRRIPSNPRYQHIKSRLDTGKEELSHSVQAEWPPCVPRERRKFSPLVSQG</sequence>
<accession>A0A8C9NEC2</accession>